<keyword evidence="1" id="KW-0677">Repeat</keyword>
<evidence type="ECO:0000256" key="3">
    <source>
        <dbReference type="SAM" id="MobiDB-lite"/>
    </source>
</evidence>
<dbReference type="Proteomes" id="UP001172155">
    <property type="component" value="Unassembled WGS sequence"/>
</dbReference>
<dbReference type="InterPro" id="IPR011043">
    <property type="entry name" value="Gal_Oxase/kelch_b-propeller"/>
</dbReference>
<keyword evidence="2" id="KW-0408">Iron</keyword>
<keyword evidence="4" id="KW-0472">Membrane</keyword>
<dbReference type="EMBL" id="JAUKUD010000003">
    <property type="protein sequence ID" value="KAK0750206.1"/>
    <property type="molecule type" value="Genomic_DNA"/>
</dbReference>
<reference evidence="6" key="1">
    <citation type="submission" date="2023-06" db="EMBL/GenBank/DDBJ databases">
        <title>Genome-scale phylogeny and comparative genomics of the fungal order Sordariales.</title>
        <authorList>
            <consortium name="Lawrence Berkeley National Laboratory"/>
            <person name="Hensen N."/>
            <person name="Bonometti L."/>
            <person name="Westerberg I."/>
            <person name="Brannstrom I.O."/>
            <person name="Guillou S."/>
            <person name="Cros-Aarteil S."/>
            <person name="Calhoun S."/>
            <person name="Haridas S."/>
            <person name="Kuo A."/>
            <person name="Mondo S."/>
            <person name="Pangilinan J."/>
            <person name="Riley R."/>
            <person name="LaButti K."/>
            <person name="Andreopoulos B."/>
            <person name="Lipzen A."/>
            <person name="Chen C."/>
            <person name="Yanf M."/>
            <person name="Daum C."/>
            <person name="Ng V."/>
            <person name="Clum A."/>
            <person name="Steindorff A."/>
            <person name="Ohm R."/>
            <person name="Martin F."/>
            <person name="Silar P."/>
            <person name="Natvig D."/>
            <person name="Lalanne C."/>
            <person name="Gautier V."/>
            <person name="Ament-velasquez S.L."/>
            <person name="Kruys A."/>
            <person name="Hutchinson M.I."/>
            <person name="Powell A.J."/>
            <person name="Barry K."/>
            <person name="Miller A.N."/>
            <person name="Grigoriev I.V."/>
            <person name="Debuchy R."/>
            <person name="Gladieux P."/>
            <person name="Thoren M.H."/>
            <person name="Johannesson H."/>
        </authorList>
    </citation>
    <scope>NUCLEOTIDE SEQUENCE</scope>
    <source>
        <strain evidence="6">SMH3187-1</strain>
    </source>
</reference>
<feature type="signal peptide" evidence="5">
    <location>
        <begin position="1"/>
        <end position="18"/>
    </location>
</feature>
<evidence type="ECO:0000256" key="4">
    <source>
        <dbReference type="SAM" id="Phobius"/>
    </source>
</evidence>
<evidence type="ECO:0000313" key="7">
    <source>
        <dbReference type="Proteomes" id="UP001172155"/>
    </source>
</evidence>
<feature type="compositionally biased region" description="Polar residues" evidence="3">
    <location>
        <begin position="563"/>
        <end position="577"/>
    </location>
</feature>
<evidence type="ECO:0008006" key="8">
    <source>
        <dbReference type="Google" id="ProtNLM"/>
    </source>
</evidence>
<keyword evidence="4" id="KW-0812">Transmembrane</keyword>
<protein>
    <recommendedName>
        <fullName evidence="8">Kelch repeat protein</fullName>
    </recommendedName>
</protein>
<accession>A0AA40F341</accession>
<feature type="compositionally biased region" description="Basic and acidic residues" evidence="3">
    <location>
        <begin position="528"/>
        <end position="538"/>
    </location>
</feature>
<dbReference type="AlphaFoldDB" id="A0AA40F341"/>
<evidence type="ECO:0000313" key="6">
    <source>
        <dbReference type="EMBL" id="KAK0750206.1"/>
    </source>
</evidence>
<keyword evidence="4" id="KW-1133">Transmembrane helix</keyword>
<feature type="region of interest" description="Disordered" evidence="3">
    <location>
        <begin position="528"/>
        <end position="608"/>
    </location>
</feature>
<evidence type="ECO:0000256" key="5">
    <source>
        <dbReference type="SAM" id="SignalP"/>
    </source>
</evidence>
<sequence length="608" mass="64856">MVMLTKFLVVVVVLGGSGQGLGAGRAAKDQLHTVLAKRDIVPTADQFLRRAAAAAIVVGDYVYIDGGEVSWLQDGRTGPHDHPSYTVNDTLSLPLSQSWDTTSAPFQTTPKSAPLLNRQAIWRDPENTGFYIWGGATAYSASPPPAGIWTFITDGAGGGSWGKEDTRGSAGVALENMVRATDGAWAQSKDVGYYIGGKATKSTDARVIGNDAMIPLSGLTAFNMTSGELTNSSTAGLSLYGTLVGGAAEFVPFGGSGLLLFLGGSYAPVVTSTTQWATVDFDSLTLYDPSRRMWHSQQTTGDRPSKRERFCVVGVQGPNNTYEIFMYGGITTADYKTSGDVYILSLPGFVFFKAAPSSSSTKRAEHACVLAGNRQMLSVGGIDVDLPFPEIFFDPDPWKNGLGVLDLTALSWGTRYDATARPYESPEVVRQWYASGGLASVKWTSDTVRGLFAQAAPPGTTSGPTKPPTDDRPSTGTADPQDPGSGGSSPSNNNNARLVGGVVGGSLGGLIVLGFIVWWLWRRHKKPNDAPRTREEHPGSPNATSTSSRRFLSRMLSPHSPASRRTISPDRMSSPSVIRSPSWRGRRLRRSNGRGSILETDLEAISSQ</sequence>
<keyword evidence="5" id="KW-0732">Signal</keyword>
<dbReference type="PANTHER" id="PTHR47435:SF4">
    <property type="entry name" value="KELCH REPEAT PROTEIN (AFU_ORTHOLOGUE AFUA_5G12780)"/>
    <property type="match status" value="1"/>
</dbReference>
<feature type="compositionally biased region" description="Polar residues" evidence="3">
    <location>
        <begin position="541"/>
        <end position="550"/>
    </location>
</feature>
<feature type="region of interest" description="Disordered" evidence="3">
    <location>
        <begin position="453"/>
        <end position="493"/>
    </location>
</feature>
<dbReference type="GO" id="GO:0019760">
    <property type="term" value="P:glucosinolate metabolic process"/>
    <property type="evidence" value="ECO:0007669"/>
    <property type="project" value="UniProtKB-ARBA"/>
</dbReference>
<name>A0AA40F341_9PEZI</name>
<feature type="transmembrane region" description="Helical" evidence="4">
    <location>
        <begin position="498"/>
        <end position="521"/>
    </location>
</feature>
<evidence type="ECO:0000256" key="2">
    <source>
        <dbReference type="ARBA" id="ARBA00023004"/>
    </source>
</evidence>
<organism evidence="6 7">
    <name type="scientific">Schizothecium vesticola</name>
    <dbReference type="NCBI Taxonomy" id="314040"/>
    <lineage>
        <taxon>Eukaryota</taxon>
        <taxon>Fungi</taxon>
        <taxon>Dikarya</taxon>
        <taxon>Ascomycota</taxon>
        <taxon>Pezizomycotina</taxon>
        <taxon>Sordariomycetes</taxon>
        <taxon>Sordariomycetidae</taxon>
        <taxon>Sordariales</taxon>
        <taxon>Schizotheciaceae</taxon>
        <taxon>Schizothecium</taxon>
    </lineage>
</organism>
<dbReference type="Gene3D" id="2.120.10.80">
    <property type="entry name" value="Kelch-type beta propeller"/>
    <property type="match status" value="1"/>
</dbReference>
<proteinExistence type="predicted"/>
<comment type="caution">
    <text evidence="6">The sequence shown here is derived from an EMBL/GenBank/DDBJ whole genome shotgun (WGS) entry which is preliminary data.</text>
</comment>
<feature type="chain" id="PRO_5041336706" description="Kelch repeat protein" evidence="5">
    <location>
        <begin position="19"/>
        <end position="608"/>
    </location>
</feature>
<evidence type="ECO:0000256" key="1">
    <source>
        <dbReference type="ARBA" id="ARBA00022737"/>
    </source>
</evidence>
<dbReference type="SUPFAM" id="SSF50965">
    <property type="entry name" value="Galactose oxidase, central domain"/>
    <property type="match status" value="1"/>
</dbReference>
<gene>
    <name evidence="6" type="ORF">B0T18DRAFT_123542</name>
</gene>
<keyword evidence="7" id="KW-1185">Reference proteome</keyword>
<dbReference type="PANTHER" id="PTHR47435">
    <property type="entry name" value="KELCH REPEAT PROTEIN (AFU_ORTHOLOGUE AFUA_5G12780)"/>
    <property type="match status" value="1"/>
</dbReference>
<dbReference type="InterPro" id="IPR015915">
    <property type="entry name" value="Kelch-typ_b-propeller"/>
</dbReference>